<dbReference type="PROSITE" id="PS00463">
    <property type="entry name" value="ZN2_CY6_FUNGAL_1"/>
    <property type="match status" value="1"/>
</dbReference>
<sequence>MPKALSTPAMTPAATPGRPSTSTSTASPSPSTAAVRRSVWGCLTCRRRKVKCQSRDTPCAACRRLQLDCVPSFGGNFKQWRRQRLSSAEGPTGPSQSQSQLLAQTSSQTYSQTSSQPSPSPSPSVSQTPQLSIQTPYSPSAVNAFLAMSQAGWDMNMPFLFGDAPSPFSELPGPPPAFTSPDLYAPPSYLTDNDQVLALGSRLNMTSSTPQTDDGFFLSDMDMSLQTPSPSTAVWSSHSHTNFLASPMMPPPPTPSLSTLPSYTDSPADRSLVVYYKRNLASFFSVKSAFASPAASPWNFYSYAIRAAEHQPDSPLRHSILAWTSAYLLVKGDTPTSGMGDALDHALQVRHYARARQAADTLKEELTGRGGYGKQLVPSFASTSSAASTSSLRMLLATTLFLAYGDILSGDTARLVHALAGIAHVLGSDWPRFRAAIGPVEARILVWLAYLDLRAGLWAPSSGGGLFRFLRDHVGGGPSSSSSGIAALRGNGGPQEYYLATCFGAALPAHELHDDLLQEPAKRLSDEIMGVFAEVADLEGWIDSVFRRAEGESEGGTAGAGQRGIGIEDADNLLTTVVDTFSVDGVGTGLAAYGDQNVGDLLDLRSAKVHAIRATIARIRAESKVVHAALLKAYTPSSPDHVARTAFHRRVSTAMCLAALILLNRVDRPDVRTDDEAQAAARQIVQIARELKVEAETPAASKSPTDGPSSEPSPDGLGPSTGPSPRLTPGTASHPRSLVWPMPVFVAGIEVTDPVYQDWVLAYLADVSGWGTSTKRARELLRRIIERQAQEGKRVRVKDVIGEFGAVLI</sequence>
<reference evidence="4 5" key="1">
    <citation type="journal article" date="2024" name="IMA Fungus">
        <title>IMA Genome - F19 : A genome assembly and annotation guide to empower mycologists, including annotated draft genome sequences of Ceratocystis pirilliformis, Diaporthe australafricana, Fusarium ophioides, Paecilomyces lecythidis, and Sporothrix stenoceras.</title>
        <authorList>
            <person name="Aylward J."/>
            <person name="Wilson A.M."/>
            <person name="Visagie C.M."/>
            <person name="Spraker J."/>
            <person name="Barnes I."/>
            <person name="Buitendag C."/>
            <person name="Ceriani C."/>
            <person name="Del Mar Angel L."/>
            <person name="du Plessis D."/>
            <person name="Fuchs T."/>
            <person name="Gasser K."/>
            <person name="Kramer D."/>
            <person name="Li W."/>
            <person name="Munsamy K."/>
            <person name="Piso A."/>
            <person name="Price J.L."/>
            <person name="Sonnekus B."/>
            <person name="Thomas C."/>
            <person name="van der Nest A."/>
            <person name="van Dijk A."/>
            <person name="van Heerden A."/>
            <person name="van Vuuren N."/>
            <person name="Yilmaz N."/>
            <person name="Duong T.A."/>
            <person name="van der Merwe N.A."/>
            <person name="Wingfield M.J."/>
            <person name="Wingfield B.D."/>
        </authorList>
    </citation>
    <scope>NUCLEOTIDE SEQUENCE [LARGE SCALE GENOMIC DNA]</scope>
    <source>
        <strain evidence="4 5">CMW 5346</strain>
    </source>
</reference>
<dbReference type="EMBL" id="JAWCUI010000008">
    <property type="protein sequence ID" value="KAL1901004.1"/>
    <property type="molecule type" value="Genomic_DNA"/>
</dbReference>
<dbReference type="InterPro" id="IPR001138">
    <property type="entry name" value="Zn2Cys6_DnaBD"/>
</dbReference>
<dbReference type="PROSITE" id="PS50048">
    <property type="entry name" value="ZN2_CY6_FUNGAL_2"/>
    <property type="match status" value="1"/>
</dbReference>
<comment type="caution">
    <text evidence="4">The sequence shown here is derived from an EMBL/GenBank/DDBJ whole genome shotgun (WGS) entry which is preliminary data.</text>
</comment>
<keyword evidence="5" id="KW-1185">Reference proteome</keyword>
<dbReference type="Gene3D" id="4.10.240.10">
    <property type="entry name" value="Zn(2)-C6 fungal-type DNA-binding domain"/>
    <property type="match status" value="1"/>
</dbReference>
<protein>
    <recommendedName>
        <fullName evidence="3">Zn(2)-C6 fungal-type domain-containing protein</fullName>
    </recommendedName>
</protein>
<feature type="domain" description="Zn(2)-C6 fungal-type" evidence="3">
    <location>
        <begin position="41"/>
        <end position="70"/>
    </location>
</feature>
<feature type="region of interest" description="Disordered" evidence="2">
    <location>
        <begin position="1"/>
        <end position="33"/>
    </location>
</feature>
<name>A0ABR3ZLI2_9PEZI</name>
<dbReference type="CDD" id="cd00067">
    <property type="entry name" value="GAL4"/>
    <property type="match status" value="1"/>
</dbReference>
<accession>A0ABR3ZLI2</accession>
<evidence type="ECO:0000256" key="2">
    <source>
        <dbReference type="SAM" id="MobiDB-lite"/>
    </source>
</evidence>
<feature type="compositionally biased region" description="Low complexity" evidence="2">
    <location>
        <begin position="94"/>
        <end position="132"/>
    </location>
</feature>
<dbReference type="SUPFAM" id="SSF57701">
    <property type="entry name" value="Zn2/Cys6 DNA-binding domain"/>
    <property type="match status" value="1"/>
</dbReference>
<dbReference type="PANTHER" id="PTHR37534:SF49">
    <property type="entry name" value="LYSINE BIOSYNTHESIS REGULATORY PROTEIN LYS14"/>
    <property type="match status" value="1"/>
</dbReference>
<gene>
    <name evidence="4" type="ORF">Sste5346_002068</name>
</gene>
<dbReference type="PANTHER" id="PTHR37534">
    <property type="entry name" value="TRANSCRIPTIONAL ACTIVATOR PROTEIN UGA3"/>
    <property type="match status" value="1"/>
</dbReference>
<keyword evidence="1" id="KW-0539">Nucleus</keyword>
<organism evidence="4 5">
    <name type="scientific">Sporothrix stenoceras</name>
    <dbReference type="NCBI Taxonomy" id="5173"/>
    <lineage>
        <taxon>Eukaryota</taxon>
        <taxon>Fungi</taxon>
        <taxon>Dikarya</taxon>
        <taxon>Ascomycota</taxon>
        <taxon>Pezizomycotina</taxon>
        <taxon>Sordariomycetes</taxon>
        <taxon>Sordariomycetidae</taxon>
        <taxon>Ophiostomatales</taxon>
        <taxon>Ophiostomataceae</taxon>
        <taxon>Sporothrix</taxon>
    </lineage>
</organism>
<dbReference type="SMART" id="SM00066">
    <property type="entry name" value="GAL4"/>
    <property type="match status" value="1"/>
</dbReference>
<feature type="region of interest" description="Disordered" evidence="2">
    <location>
        <begin position="84"/>
        <end position="133"/>
    </location>
</feature>
<evidence type="ECO:0000313" key="5">
    <source>
        <dbReference type="Proteomes" id="UP001583186"/>
    </source>
</evidence>
<feature type="compositionally biased region" description="Low complexity" evidence="2">
    <location>
        <begin position="11"/>
        <end position="33"/>
    </location>
</feature>
<proteinExistence type="predicted"/>
<feature type="region of interest" description="Disordered" evidence="2">
    <location>
        <begin position="695"/>
        <end position="734"/>
    </location>
</feature>
<evidence type="ECO:0000313" key="4">
    <source>
        <dbReference type="EMBL" id="KAL1901004.1"/>
    </source>
</evidence>
<evidence type="ECO:0000256" key="1">
    <source>
        <dbReference type="ARBA" id="ARBA00023242"/>
    </source>
</evidence>
<dbReference type="Proteomes" id="UP001583186">
    <property type="component" value="Unassembled WGS sequence"/>
</dbReference>
<evidence type="ECO:0000259" key="3">
    <source>
        <dbReference type="PROSITE" id="PS50048"/>
    </source>
</evidence>
<dbReference type="InterPro" id="IPR036864">
    <property type="entry name" value="Zn2-C6_fun-type_DNA-bd_sf"/>
</dbReference>
<feature type="compositionally biased region" description="Polar residues" evidence="2">
    <location>
        <begin position="700"/>
        <end position="712"/>
    </location>
</feature>
<dbReference type="Pfam" id="PF00172">
    <property type="entry name" value="Zn_clus"/>
    <property type="match status" value="1"/>
</dbReference>